<evidence type="ECO:0000256" key="2">
    <source>
        <dbReference type="ARBA" id="ARBA00005179"/>
    </source>
</evidence>
<proteinExistence type="inferred from homology"/>
<evidence type="ECO:0000256" key="3">
    <source>
        <dbReference type="ARBA" id="ARBA00010617"/>
    </source>
</evidence>
<dbReference type="SUPFAM" id="SSF48264">
    <property type="entry name" value="Cytochrome P450"/>
    <property type="match status" value="1"/>
</dbReference>
<evidence type="ECO:0000256" key="5">
    <source>
        <dbReference type="ARBA" id="ARBA00023002"/>
    </source>
</evidence>
<gene>
    <name evidence="10" type="ORF">BXZ70DRAFT_721868</name>
</gene>
<keyword evidence="4 8" id="KW-0479">Metal-binding</keyword>
<comment type="cofactor">
    <cofactor evidence="1 8">
        <name>heme</name>
        <dbReference type="ChEBI" id="CHEBI:30413"/>
    </cofactor>
</comment>
<dbReference type="PANTHER" id="PTHR24305:SF187">
    <property type="entry name" value="P450, PUTATIVE (EUROFUNG)-RELATED"/>
    <property type="match status" value="1"/>
</dbReference>
<evidence type="ECO:0000313" key="11">
    <source>
        <dbReference type="Proteomes" id="UP000813824"/>
    </source>
</evidence>
<dbReference type="GO" id="GO:0016705">
    <property type="term" value="F:oxidoreductase activity, acting on paired donors, with incorporation or reduction of molecular oxygen"/>
    <property type="evidence" value="ECO:0007669"/>
    <property type="project" value="InterPro"/>
</dbReference>
<dbReference type="GO" id="GO:0004497">
    <property type="term" value="F:monooxygenase activity"/>
    <property type="evidence" value="ECO:0007669"/>
    <property type="project" value="UniProtKB-KW"/>
</dbReference>
<dbReference type="InterPro" id="IPR002401">
    <property type="entry name" value="Cyt_P450_E_grp-I"/>
</dbReference>
<dbReference type="Pfam" id="PF00067">
    <property type="entry name" value="p450"/>
    <property type="match status" value="1"/>
</dbReference>
<keyword evidence="11" id="KW-1185">Reference proteome</keyword>
<sequence>MIEASAKGLVFATGVVSYLIYKRFEPSGVIASLMLLVVLPGVVLNTVRGQFPNIILAWTSVYFGYWLVLVSLTIGYRLSPFHPLALFPGPTLCKASKLWMVYKVAQGGSHQYHRALHKRYGDVVRTGPNELSFRHEGAIAPLYKDSKKGPYYDTRQTANVEQLDGIKDLTEYARRRKGWNRGMSMAALKGYEDMLRKVIVELTAALEKRQDEPLNLRLWLIYAAFDFMGEIVFTRNFNSVKTASDVTGMIHGIDDASSQLACIAQIPWTMPFLSFIQKVFGEQGSWKLLQKAATETVRKRVEDGTGKRDLFHYIMDGDDLEQVKPPLEEVASEGGLAIVAGSDTTAVTLSHVFYFLLCHPPCMERLHKEVGSQYPGATDTMSDFARHADMPYLNACVNEAMRLYPAVLTGSQRTINSGQGGAMLGPYYVPDGTNASVNLFSLQRDPRHFYPLPDEFWPDRWLTQDTYRLPTGDVISKEELIHDKSVFLPFATGIRSCVGKNLAILEMRAVLCALIQKFDFSVAPGYDLASWEREVRNIFITACGPLMVNVKSRY</sequence>
<name>A0A8K0UTT7_9AGAR</name>
<evidence type="ECO:0000256" key="1">
    <source>
        <dbReference type="ARBA" id="ARBA00001971"/>
    </source>
</evidence>
<comment type="pathway">
    <text evidence="2">Secondary metabolite biosynthesis.</text>
</comment>
<evidence type="ECO:0000256" key="8">
    <source>
        <dbReference type="PIRSR" id="PIRSR602401-1"/>
    </source>
</evidence>
<dbReference type="InterPro" id="IPR050121">
    <property type="entry name" value="Cytochrome_P450_monoxygenase"/>
</dbReference>
<dbReference type="GO" id="GO:0020037">
    <property type="term" value="F:heme binding"/>
    <property type="evidence" value="ECO:0007669"/>
    <property type="project" value="InterPro"/>
</dbReference>
<keyword evidence="7 10" id="KW-0503">Monooxygenase</keyword>
<dbReference type="OrthoDB" id="6692864at2759"/>
<keyword evidence="9" id="KW-0812">Transmembrane</keyword>
<accession>A0A8K0UTT7</accession>
<feature type="binding site" description="axial binding residue" evidence="8">
    <location>
        <position position="497"/>
    </location>
    <ligand>
        <name>heme</name>
        <dbReference type="ChEBI" id="CHEBI:30413"/>
    </ligand>
    <ligandPart>
        <name>Fe</name>
        <dbReference type="ChEBI" id="CHEBI:18248"/>
    </ligandPart>
</feature>
<keyword evidence="5" id="KW-0560">Oxidoreductase</keyword>
<dbReference type="CDD" id="cd11061">
    <property type="entry name" value="CYP67-like"/>
    <property type="match status" value="1"/>
</dbReference>
<feature type="transmembrane region" description="Helical" evidence="9">
    <location>
        <begin position="54"/>
        <end position="76"/>
    </location>
</feature>
<dbReference type="Proteomes" id="UP000813824">
    <property type="component" value="Unassembled WGS sequence"/>
</dbReference>
<keyword evidence="9" id="KW-0472">Membrane</keyword>
<comment type="caution">
    <text evidence="10">The sequence shown here is derived from an EMBL/GenBank/DDBJ whole genome shotgun (WGS) entry which is preliminary data.</text>
</comment>
<dbReference type="InterPro" id="IPR036396">
    <property type="entry name" value="Cyt_P450_sf"/>
</dbReference>
<comment type="similarity">
    <text evidence="3">Belongs to the cytochrome P450 family.</text>
</comment>
<dbReference type="GO" id="GO:0005506">
    <property type="term" value="F:iron ion binding"/>
    <property type="evidence" value="ECO:0007669"/>
    <property type="project" value="InterPro"/>
</dbReference>
<evidence type="ECO:0000313" key="10">
    <source>
        <dbReference type="EMBL" id="KAH8103349.1"/>
    </source>
</evidence>
<keyword evidence="6 8" id="KW-0408">Iron</keyword>
<feature type="transmembrane region" description="Helical" evidence="9">
    <location>
        <begin position="28"/>
        <end position="47"/>
    </location>
</feature>
<dbReference type="PRINTS" id="PR00463">
    <property type="entry name" value="EP450I"/>
</dbReference>
<protein>
    <submittedName>
        <fullName evidence="10">High nitrogen upregulated cytochrome P450 monooxygenase 1</fullName>
    </submittedName>
</protein>
<keyword evidence="9" id="KW-1133">Transmembrane helix</keyword>
<dbReference type="PRINTS" id="PR00385">
    <property type="entry name" value="P450"/>
</dbReference>
<dbReference type="AlphaFoldDB" id="A0A8K0UTT7"/>
<reference evidence="10" key="1">
    <citation type="journal article" date="2021" name="New Phytol.">
        <title>Evolutionary innovations through gain and loss of genes in the ectomycorrhizal Boletales.</title>
        <authorList>
            <person name="Wu G."/>
            <person name="Miyauchi S."/>
            <person name="Morin E."/>
            <person name="Kuo A."/>
            <person name="Drula E."/>
            <person name="Varga T."/>
            <person name="Kohler A."/>
            <person name="Feng B."/>
            <person name="Cao Y."/>
            <person name="Lipzen A."/>
            <person name="Daum C."/>
            <person name="Hundley H."/>
            <person name="Pangilinan J."/>
            <person name="Johnson J."/>
            <person name="Barry K."/>
            <person name="LaButti K."/>
            <person name="Ng V."/>
            <person name="Ahrendt S."/>
            <person name="Min B."/>
            <person name="Choi I.G."/>
            <person name="Park H."/>
            <person name="Plett J.M."/>
            <person name="Magnuson J."/>
            <person name="Spatafora J.W."/>
            <person name="Nagy L.G."/>
            <person name="Henrissat B."/>
            <person name="Grigoriev I.V."/>
            <person name="Yang Z.L."/>
            <person name="Xu J."/>
            <person name="Martin F.M."/>
        </authorList>
    </citation>
    <scope>NUCLEOTIDE SEQUENCE</scope>
    <source>
        <strain evidence="10">KKN 215</strain>
    </source>
</reference>
<dbReference type="PANTHER" id="PTHR24305">
    <property type="entry name" value="CYTOCHROME P450"/>
    <property type="match status" value="1"/>
</dbReference>
<evidence type="ECO:0000256" key="9">
    <source>
        <dbReference type="SAM" id="Phobius"/>
    </source>
</evidence>
<keyword evidence="8" id="KW-0349">Heme</keyword>
<evidence type="ECO:0000256" key="7">
    <source>
        <dbReference type="ARBA" id="ARBA00023033"/>
    </source>
</evidence>
<evidence type="ECO:0000256" key="4">
    <source>
        <dbReference type="ARBA" id="ARBA00022723"/>
    </source>
</evidence>
<organism evidence="10 11">
    <name type="scientific">Cristinia sonorae</name>
    <dbReference type="NCBI Taxonomy" id="1940300"/>
    <lineage>
        <taxon>Eukaryota</taxon>
        <taxon>Fungi</taxon>
        <taxon>Dikarya</taxon>
        <taxon>Basidiomycota</taxon>
        <taxon>Agaricomycotina</taxon>
        <taxon>Agaricomycetes</taxon>
        <taxon>Agaricomycetidae</taxon>
        <taxon>Agaricales</taxon>
        <taxon>Pleurotineae</taxon>
        <taxon>Stephanosporaceae</taxon>
        <taxon>Cristinia</taxon>
    </lineage>
</organism>
<dbReference type="InterPro" id="IPR001128">
    <property type="entry name" value="Cyt_P450"/>
</dbReference>
<dbReference type="Gene3D" id="1.10.630.10">
    <property type="entry name" value="Cytochrome P450"/>
    <property type="match status" value="1"/>
</dbReference>
<evidence type="ECO:0000256" key="6">
    <source>
        <dbReference type="ARBA" id="ARBA00023004"/>
    </source>
</evidence>
<dbReference type="EMBL" id="JAEVFJ010000007">
    <property type="protein sequence ID" value="KAH8103349.1"/>
    <property type="molecule type" value="Genomic_DNA"/>
</dbReference>